<feature type="region of interest" description="Disordered" evidence="1">
    <location>
        <begin position="238"/>
        <end position="267"/>
    </location>
</feature>
<proteinExistence type="predicted"/>
<dbReference type="PANTHER" id="PTHR33087:SF38">
    <property type="entry name" value="OS10G0201600 PROTEIN"/>
    <property type="match status" value="1"/>
</dbReference>
<evidence type="ECO:0000313" key="2">
    <source>
        <dbReference type="EMBL" id="CAD6332714.1"/>
    </source>
</evidence>
<evidence type="ECO:0000313" key="3">
    <source>
        <dbReference type="Proteomes" id="UP000604825"/>
    </source>
</evidence>
<gene>
    <name evidence="2" type="ORF">NCGR_LOCUS56812</name>
</gene>
<dbReference type="EMBL" id="CAJGYO010000017">
    <property type="protein sequence ID" value="CAD6332714.1"/>
    <property type="molecule type" value="Genomic_DNA"/>
</dbReference>
<keyword evidence="3" id="KW-1185">Reference proteome</keyword>
<reference evidence="2" key="1">
    <citation type="submission" date="2020-10" db="EMBL/GenBank/DDBJ databases">
        <authorList>
            <person name="Han B."/>
            <person name="Lu T."/>
            <person name="Zhao Q."/>
            <person name="Huang X."/>
            <person name="Zhao Y."/>
        </authorList>
    </citation>
    <scope>NUCLEOTIDE SEQUENCE</scope>
</reference>
<evidence type="ECO:0000256" key="1">
    <source>
        <dbReference type="SAM" id="MobiDB-lite"/>
    </source>
</evidence>
<name>A0A811RV06_9POAL</name>
<comment type="caution">
    <text evidence="2">The sequence shown here is derived from an EMBL/GenBank/DDBJ whole genome shotgun (WGS) entry which is preliminary data.</text>
</comment>
<dbReference type="AlphaFoldDB" id="A0A811RV06"/>
<sequence length="315" mass="34785">MVVETRPPVTTAMMRAHLNEVYGIAGDLFTVHRHRLEDFIVRFSRMEDLEIVLGTPTSDNAPFPLRWRQWSRLPMASAGSFHFRVLVGMKGISTHARSKETAQTILGASCTNTEIADDEALHDPDDQREQFVATWCAHPDLIPNELIMAVPEPKEPHDGGSPSYLRPHEIIHSEVPALRYLIRLWLVEFQDWHTPPTSNVEGYGYGDGDSGNSDSNFNGYWPSFCDCGGGGAWPRTTRFGGDDDPRLGRGSGLSFRPREASRWPARSSRRASPCCVGEVTSSEGASLQISTARIPAVGGTRVAVGEARTVDSPRK</sequence>
<dbReference type="InterPro" id="IPR053253">
    <property type="entry name" value="Sex_diff_modulator"/>
</dbReference>
<dbReference type="Proteomes" id="UP000604825">
    <property type="component" value="Unassembled WGS sequence"/>
</dbReference>
<dbReference type="PANTHER" id="PTHR33087">
    <property type="entry name" value="OS07G0539200 PROTEIN"/>
    <property type="match status" value="1"/>
</dbReference>
<protein>
    <submittedName>
        <fullName evidence="2">Uncharacterized protein</fullName>
    </submittedName>
</protein>
<organism evidence="2 3">
    <name type="scientific">Miscanthus lutarioriparius</name>
    <dbReference type="NCBI Taxonomy" id="422564"/>
    <lineage>
        <taxon>Eukaryota</taxon>
        <taxon>Viridiplantae</taxon>
        <taxon>Streptophyta</taxon>
        <taxon>Embryophyta</taxon>
        <taxon>Tracheophyta</taxon>
        <taxon>Spermatophyta</taxon>
        <taxon>Magnoliopsida</taxon>
        <taxon>Liliopsida</taxon>
        <taxon>Poales</taxon>
        <taxon>Poaceae</taxon>
        <taxon>PACMAD clade</taxon>
        <taxon>Panicoideae</taxon>
        <taxon>Andropogonodae</taxon>
        <taxon>Andropogoneae</taxon>
        <taxon>Saccharinae</taxon>
        <taxon>Miscanthus</taxon>
    </lineage>
</organism>
<accession>A0A811RV06</accession>
<dbReference type="OrthoDB" id="696508at2759"/>